<proteinExistence type="predicted"/>
<keyword evidence="4" id="KW-0175">Coiled coil</keyword>
<feature type="region of interest" description="Disordered" evidence="5">
    <location>
        <begin position="623"/>
        <end position="653"/>
    </location>
</feature>
<feature type="coiled-coil region" evidence="4">
    <location>
        <begin position="124"/>
        <end position="151"/>
    </location>
</feature>
<dbReference type="InterPro" id="IPR013882">
    <property type="entry name" value="Ctp1_C"/>
</dbReference>
<dbReference type="Pfam" id="PF08573">
    <property type="entry name" value="SAE2"/>
    <property type="match status" value="1"/>
</dbReference>
<comment type="caution">
    <text evidence="7">The sequence shown here is derived from an EMBL/GenBank/DDBJ whole genome shotgun (WGS) entry which is preliminary data.</text>
</comment>
<feature type="region of interest" description="Disordered" evidence="5">
    <location>
        <begin position="472"/>
        <end position="549"/>
    </location>
</feature>
<feature type="compositionally biased region" description="Basic and acidic residues" evidence="5">
    <location>
        <begin position="701"/>
        <end position="716"/>
    </location>
</feature>
<evidence type="ECO:0000256" key="5">
    <source>
        <dbReference type="SAM" id="MobiDB-lite"/>
    </source>
</evidence>
<organism evidence="7 8">
    <name type="scientific">Mycena belliarum</name>
    <dbReference type="NCBI Taxonomy" id="1033014"/>
    <lineage>
        <taxon>Eukaryota</taxon>
        <taxon>Fungi</taxon>
        <taxon>Dikarya</taxon>
        <taxon>Basidiomycota</taxon>
        <taxon>Agaricomycotina</taxon>
        <taxon>Agaricomycetes</taxon>
        <taxon>Agaricomycetidae</taxon>
        <taxon>Agaricales</taxon>
        <taxon>Marasmiineae</taxon>
        <taxon>Mycenaceae</taxon>
        <taxon>Mycena</taxon>
    </lineage>
</organism>
<dbReference type="GO" id="GO:0010792">
    <property type="term" value="P:DNA double-strand break processing involved in repair via single-strand annealing"/>
    <property type="evidence" value="ECO:0007669"/>
    <property type="project" value="TreeGrafter"/>
</dbReference>
<keyword evidence="8" id="KW-1185">Reference proteome</keyword>
<feature type="region of interest" description="Disordered" evidence="5">
    <location>
        <begin position="242"/>
        <end position="275"/>
    </location>
</feature>
<reference evidence="7" key="1">
    <citation type="submission" date="2023-03" db="EMBL/GenBank/DDBJ databases">
        <title>Massive genome expansion in bonnet fungi (Mycena s.s.) driven by repeated elements and novel gene families across ecological guilds.</title>
        <authorList>
            <consortium name="Lawrence Berkeley National Laboratory"/>
            <person name="Harder C.B."/>
            <person name="Miyauchi S."/>
            <person name="Viragh M."/>
            <person name="Kuo A."/>
            <person name="Thoen E."/>
            <person name="Andreopoulos B."/>
            <person name="Lu D."/>
            <person name="Skrede I."/>
            <person name="Drula E."/>
            <person name="Henrissat B."/>
            <person name="Morin E."/>
            <person name="Kohler A."/>
            <person name="Barry K."/>
            <person name="LaButti K."/>
            <person name="Morin E."/>
            <person name="Salamov A."/>
            <person name="Lipzen A."/>
            <person name="Mereny Z."/>
            <person name="Hegedus B."/>
            <person name="Baldrian P."/>
            <person name="Stursova M."/>
            <person name="Weitz H."/>
            <person name="Taylor A."/>
            <person name="Grigoriev I.V."/>
            <person name="Nagy L.G."/>
            <person name="Martin F."/>
            <person name="Kauserud H."/>
        </authorList>
    </citation>
    <scope>NUCLEOTIDE SEQUENCE</scope>
    <source>
        <strain evidence="7">CBHHK173m</strain>
    </source>
</reference>
<keyword evidence="3" id="KW-0539">Nucleus</keyword>
<evidence type="ECO:0000256" key="3">
    <source>
        <dbReference type="ARBA" id="ARBA00023242"/>
    </source>
</evidence>
<feature type="region of interest" description="Disordered" evidence="5">
    <location>
        <begin position="324"/>
        <end position="355"/>
    </location>
</feature>
<dbReference type="GO" id="GO:0003684">
    <property type="term" value="F:damaged DNA binding"/>
    <property type="evidence" value="ECO:0007669"/>
    <property type="project" value="TreeGrafter"/>
</dbReference>
<evidence type="ECO:0000313" key="8">
    <source>
        <dbReference type="Proteomes" id="UP001222325"/>
    </source>
</evidence>
<protein>
    <recommendedName>
        <fullName evidence="6">DNA endonuclease activator Ctp1 C-terminal domain-containing protein</fullName>
    </recommendedName>
</protein>
<accession>A0AAD6TXQ3</accession>
<feature type="compositionally biased region" description="Low complexity" evidence="5">
    <location>
        <begin position="250"/>
        <end position="270"/>
    </location>
</feature>
<dbReference type="GO" id="GO:0005634">
    <property type="term" value="C:nucleus"/>
    <property type="evidence" value="ECO:0007669"/>
    <property type="project" value="UniProtKB-SubCell"/>
</dbReference>
<gene>
    <name evidence="7" type="ORF">B0H15DRAFT_954166</name>
</gene>
<evidence type="ECO:0000313" key="7">
    <source>
        <dbReference type="EMBL" id="KAJ7079061.1"/>
    </source>
</evidence>
<dbReference type="AlphaFoldDB" id="A0AAD6TXQ3"/>
<dbReference type="PANTHER" id="PTHR15107:SF0">
    <property type="entry name" value="DNA ENDONUCLEASE ACTIVATOR CTP1 C-TERMINAL DOMAIN-CONTAINING PROTEIN"/>
    <property type="match status" value="1"/>
</dbReference>
<comment type="subcellular location">
    <subcellularLocation>
        <location evidence="1">Nucleus</location>
    </subcellularLocation>
</comment>
<evidence type="ECO:0000256" key="2">
    <source>
        <dbReference type="ARBA" id="ARBA00022763"/>
    </source>
</evidence>
<dbReference type="PANTHER" id="PTHR15107">
    <property type="entry name" value="RETINOBLASTOMA BINDING PROTEIN 8"/>
    <property type="match status" value="1"/>
</dbReference>
<evidence type="ECO:0000259" key="6">
    <source>
        <dbReference type="Pfam" id="PF08573"/>
    </source>
</evidence>
<dbReference type="EMBL" id="JARJCN010000062">
    <property type="protein sequence ID" value="KAJ7079061.1"/>
    <property type="molecule type" value="Genomic_DNA"/>
</dbReference>
<feature type="compositionally biased region" description="Low complexity" evidence="5">
    <location>
        <begin position="334"/>
        <end position="348"/>
    </location>
</feature>
<feature type="compositionally biased region" description="Low complexity" evidence="5">
    <location>
        <begin position="526"/>
        <end position="537"/>
    </location>
</feature>
<sequence>MPKDATPEIRMRDNTSMERAKRTIDDLSASIYALQKQGTKLANSLGFETVHAAQAFIDIANDPTPYKQLAERLERLQLDHRNTSAEIQELKMERDALRANLSASGRSSILFTGSATHDSASTSAGAVHKQLKELQRRYADLERRYDEMRVVKERSDAKYKADYSKFKALVAFFRSEEVQAIEAQLKQDYPTLSNTERKRRRAEVAIMKEAKVAALMTDEQNGGLGILNFSLRDKENQQTHIIETPAGKRQSSIPIGSPSSTPQSSQRLQSAVNAAAAPSSLKPMVVSPLLANPRSPLQSHPLNHTKTAGWQVVASNDALILVPSSSQTEEDSSQDPSPSIAPEIIPISGPARSPAQNLRLHSANTEEDSQGLTHKLPDLWIISVFPTDVPLTQQEKRKPLATVASTPKLRLVDPLAKFLGPSSLFQIADKRSGSKPRHSDTIIISSSSAPAEDINERPRKIRRVSSPGLIVSHIPMGEPGTSAATPLYVGSSETPGKIYKNVNGSTGRKTDSTSKSEGKGKERQVTVKPKSSTSTPTNARASSSKQLADYSSYKGRGRYANVGTSGNTAINASFAIDPTRNGGKDFQYDEVVRGRTDRRIMDAGDCECCRDYYAAIGPMPNRLQPPLWRTPPSSPGGGRPCLRNDAGSARTESAEIASHKQAISRHRHQWARGNTPPSYWSIGFPTTQEAQDINDKAQLMHQEKKRDIQEEAEKGGGRYKKR</sequence>
<feature type="compositionally biased region" description="Basic and acidic residues" evidence="5">
    <location>
        <begin position="508"/>
        <end position="525"/>
    </location>
</feature>
<name>A0AAD6TXQ3_9AGAR</name>
<dbReference type="Proteomes" id="UP001222325">
    <property type="component" value="Unassembled WGS sequence"/>
</dbReference>
<feature type="region of interest" description="Disordered" evidence="5">
    <location>
        <begin position="661"/>
        <end position="680"/>
    </location>
</feature>
<feature type="region of interest" description="Disordered" evidence="5">
    <location>
        <begin position="429"/>
        <end position="460"/>
    </location>
</feature>
<feature type="coiled-coil region" evidence="4">
    <location>
        <begin position="66"/>
        <end position="100"/>
    </location>
</feature>
<feature type="domain" description="DNA endonuclease activator Ctp1 C-terminal" evidence="6">
    <location>
        <begin position="587"/>
        <end position="689"/>
    </location>
</feature>
<evidence type="ECO:0000256" key="1">
    <source>
        <dbReference type="ARBA" id="ARBA00004123"/>
    </source>
</evidence>
<feature type="region of interest" description="Disordered" evidence="5">
    <location>
        <begin position="699"/>
        <end position="722"/>
    </location>
</feature>
<evidence type="ECO:0000256" key="4">
    <source>
        <dbReference type="SAM" id="Coils"/>
    </source>
</evidence>
<keyword evidence="2" id="KW-0227">DNA damage</keyword>
<dbReference type="InterPro" id="IPR033316">
    <property type="entry name" value="RBBP8-like"/>
</dbReference>
<feature type="compositionally biased region" description="Basic and acidic residues" evidence="5">
    <location>
        <begin position="429"/>
        <end position="440"/>
    </location>
</feature>